<accession>A0A1G8I4T0</accession>
<dbReference type="AlphaFoldDB" id="A0A1G8I4T0"/>
<reference evidence="1 2" key="1">
    <citation type="submission" date="2016-10" db="EMBL/GenBank/DDBJ databases">
        <authorList>
            <person name="de Groot N.N."/>
        </authorList>
    </citation>
    <scope>NUCLEOTIDE SEQUENCE [LARGE SCALE GENOMIC DNA]</scope>
    <source>
        <strain evidence="1 2">CGMCC 1.5058</strain>
    </source>
</reference>
<evidence type="ECO:0000313" key="2">
    <source>
        <dbReference type="Proteomes" id="UP000183255"/>
    </source>
</evidence>
<gene>
    <name evidence="1" type="ORF">SAMN05421804_101769</name>
</gene>
<dbReference type="RefSeq" id="WP_031574284.1">
    <property type="nucleotide sequence ID" value="NZ_FNDZ01000001.1"/>
</dbReference>
<evidence type="ECO:0000313" key="1">
    <source>
        <dbReference type="EMBL" id="SDI13847.1"/>
    </source>
</evidence>
<dbReference type="PROSITE" id="PS51257">
    <property type="entry name" value="PROKAR_LIPOPROTEIN"/>
    <property type="match status" value="1"/>
</dbReference>
<proteinExistence type="predicted"/>
<name>A0A1G8I4T0_9CLOT</name>
<protein>
    <submittedName>
        <fullName evidence="1">Uncharacterized protein</fullName>
    </submittedName>
</protein>
<dbReference type="Proteomes" id="UP000183255">
    <property type="component" value="Unassembled WGS sequence"/>
</dbReference>
<organism evidence="1 2">
    <name type="scientific">Proteiniclasticum ruminis</name>
    <dbReference type="NCBI Taxonomy" id="398199"/>
    <lineage>
        <taxon>Bacteria</taxon>
        <taxon>Bacillati</taxon>
        <taxon>Bacillota</taxon>
        <taxon>Clostridia</taxon>
        <taxon>Eubacteriales</taxon>
        <taxon>Clostridiaceae</taxon>
        <taxon>Proteiniclasticum</taxon>
    </lineage>
</organism>
<dbReference type="EMBL" id="FNDZ01000001">
    <property type="protein sequence ID" value="SDI13847.1"/>
    <property type="molecule type" value="Genomic_DNA"/>
</dbReference>
<sequence>MKRIRTLTLLLFLLLLISGCKKEETPYTKNIVLEGSHSLPIYESSLTYNAEPPEEIRAKLFAIFNKENSTFNFDKDYIIVDHNGKDLTEELTEKEPENFSEMQELVMKIKENAYQIVDSENYRVTTLEKEMKALYQGKRRLFPGNSLRKILEDNKEAYRDEDYGAINVYLIQNKITVYMPQEP</sequence>